<dbReference type="InterPro" id="IPR050482">
    <property type="entry name" value="Sensor_HK_TwoCompSys"/>
</dbReference>
<evidence type="ECO:0000256" key="9">
    <source>
        <dbReference type="SAM" id="Coils"/>
    </source>
</evidence>
<keyword evidence="7" id="KW-0067">ATP-binding</keyword>
<dbReference type="OrthoDB" id="227596at2"/>
<dbReference type="EC" id="2.7.13.3" evidence="2"/>
<dbReference type="AlphaFoldDB" id="A0A168FG97"/>
<evidence type="ECO:0000259" key="11">
    <source>
        <dbReference type="Pfam" id="PF02518"/>
    </source>
</evidence>
<evidence type="ECO:0000256" key="10">
    <source>
        <dbReference type="SAM" id="Phobius"/>
    </source>
</evidence>
<keyword evidence="5" id="KW-0547">Nucleotide-binding</keyword>
<dbReference type="GO" id="GO:0000155">
    <property type="term" value="F:phosphorelay sensor kinase activity"/>
    <property type="evidence" value="ECO:0007669"/>
    <property type="project" value="InterPro"/>
</dbReference>
<evidence type="ECO:0000256" key="5">
    <source>
        <dbReference type="ARBA" id="ARBA00022741"/>
    </source>
</evidence>
<evidence type="ECO:0000256" key="8">
    <source>
        <dbReference type="ARBA" id="ARBA00023012"/>
    </source>
</evidence>
<dbReference type="InterPro" id="IPR011712">
    <property type="entry name" value="Sig_transdc_His_kin_sub3_dim/P"/>
</dbReference>
<feature type="domain" description="Signal transduction histidine kinase subgroup 3 dimerisation and phosphoacceptor" evidence="12">
    <location>
        <begin position="216"/>
        <end position="280"/>
    </location>
</feature>
<evidence type="ECO:0000313" key="14">
    <source>
        <dbReference type="Proteomes" id="UP000076794"/>
    </source>
</evidence>
<keyword evidence="4 13" id="KW-0808">Transferase</keyword>
<feature type="transmembrane region" description="Helical" evidence="10">
    <location>
        <begin position="123"/>
        <end position="141"/>
    </location>
</feature>
<reference evidence="13 14" key="1">
    <citation type="submission" date="2016-01" db="EMBL/GenBank/DDBJ databases">
        <title>Complete genome sequence of a soil Actinobacterium, Isoptericola dokdonensis DS-3.</title>
        <authorList>
            <person name="Kwon S.-K."/>
            <person name="Kim J.F."/>
        </authorList>
    </citation>
    <scope>NUCLEOTIDE SEQUENCE [LARGE SCALE GENOMIC DNA]</scope>
    <source>
        <strain evidence="13 14">DS-3</strain>
    </source>
</reference>
<dbReference type="GO" id="GO:0016020">
    <property type="term" value="C:membrane"/>
    <property type="evidence" value="ECO:0007669"/>
    <property type="project" value="InterPro"/>
</dbReference>
<dbReference type="GO" id="GO:0005524">
    <property type="term" value="F:ATP binding"/>
    <property type="evidence" value="ECO:0007669"/>
    <property type="project" value="UniProtKB-KW"/>
</dbReference>
<dbReference type="EMBL" id="CP014209">
    <property type="protein sequence ID" value="ANC31666.1"/>
    <property type="molecule type" value="Genomic_DNA"/>
</dbReference>
<keyword evidence="10" id="KW-1133">Transmembrane helix</keyword>
<sequence>MSSHSADTPGRWRRWSADGPRRDVVDAAAIFALGTLLLAVDLVGVTPDAARILDLPPGVHLALLAAGCVVVALKRRGPLVALATGAAVVAVDLAGGGSLALLLVLWDLLFSATLWVSQRARTILWTVAGTISVVGAVLAAEATRDLRVLVYAVIQLSALLLVPMWWADNVRQKTALADAERERADAAARTADLERRRAADLARLAAAERHEAVQAERAAMARDLHDVVAGHLSSIAIHSGGALAARPDPTRDRAALEQVRASAVESLTEMRSMIELLRADAPAEPVTAPGRLAGLHRLVEQARAGGTDVTLDVAAGALHPPSSAVVEQAVHRIAQEALTNAAKHAPGRPVTVRLDAPDGRLELRVANPVAPGPVPPADPALHAGTGLVTMAERAQALGGTFHAGPDDGTWHVHAVLPRASASAPAATVGGPA</sequence>
<keyword evidence="8" id="KW-0902">Two-component regulatory system</keyword>
<dbReference type="PANTHER" id="PTHR24421">
    <property type="entry name" value="NITRATE/NITRITE SENSOR PROTEIN NARX-RELATED"/>
    <property type="match status" value="1"/>
</dbReference>
<keyword evidence="10" id="KW-0812">Transmembrane</keyword>
<feature type="transmembrane region" description="Helical" evidence="10">
    <location>
        <begin position="24"/>
        <end position="43"/>
    </location>
</feature>
<evidence type="ECO:0000256" key="7">
    <source>
        <dbReference type="ARBA" id="ARBA00022840"/>
    </source>
</evidence>
<dbReference type="Proteomes" id="UP000076794">
    <property type="component" value="Chromosome"/>
</dbReference>
<organism evidence="13 14">
    <name type="scientific">Isoptericola dokdonensis DS-3</name>
    <dbReference type="NCBI Taxonomy" id="1300344"/>
    <lineage>
        <taxon>Bacteria</taxon>
        <taxon>Bacillati</taxon>
        <taxon>Actinomycetota</taxon>
        <taxon>Actinomycetes</taxon>
        <taxon>Micrococcales</taxon>
        <taxon>Promicromonosporaceae</taxon>
        <taxon>Isoptericola</taxon>
    </lineage>
</organism>
<proteinExistence type="predicted"/>
<dbReference type="STRING" id="1300344.I598_2125"/>
<keyword evidence="10" id="KW-0472">Membrane</keyword>
<evidence type="ECO:0000256" key="4">
    <source>
        <dbReference type="ARBA" id="ARBA00022679"/>
    </source>
</evidence>
<keyword evidence="14" id="KW-1185">Reference proteome</keyword>
<gene>
    <name evidence="13" type="primary">liaS_3</name>
    <name evidence="13" type="ORF">I598_2125</name>
</gene>
<feature type="coiled-coil region" evidence="9">
    <location>
        <begin position="169"/>
        <end position="196"/>
    </location>
</feature>
<dbReference type="Gene3D" id="3.30.565.10">
    <property type="entry name" value="Histidine kinase-like ATPase, C-terminal domain"/>
    <property type="match status" value="1"/>
</dbReference>
<dbReference type="CDD" id="cd16917">
    <property type="entry name" value="HATPase_UhpB-NarQ-NarX-like"/>
    <property type="match status" value="1"/>
</dbReference>
<evidence type="ECO:0000256" key="6">
    <source>
        <dbReference type="ARBA" id="ARBA00022777"/>
    </source>
</evidence>
<dbReference type="PATRIC" id="fig|1300344.3.peg.2133"/>
<protein>
    <recommendedName>
        <fullName evidence="2">histidine kinase</fullName>
        <ecNumber evidence="2">2.7.13.3</ecNumber>
    </recommendedName>
</protein>
<dbReference type="Pfam" id="PF02518">
    <property type="entry name" value="HATPase_c"/>
    <property type="match status" value="1"/>
</dbReference>
<name>A0A168FG97_9MICO</name>
<evidence type="ECO:0000313" key="13">
    <source>
        <dbReference type="EMBL" id="ANC31666.1"/>
    </source>
</evidence>
<keyword evidence="9" id="KW-0175">Coiled coil</keyword>
<dbReference type="InterPro" id="IPR003594">
    <property type="entry name" value="HATPase_dom"/>
</dbReference>
<evidence type="ECO:0000256" key="3">
    <source>
        <dbReference type="ARBA" id="ARBA00022553"/>
    </source>
</evidence>
<evidence type="ECO:0000256" key="2">
    <source>
        <dbReference type="ARBA" id="ARBA00012438"/>
    </source>
</evidence>
<keyword evidence="6 13" id="KW-0418">Kinase</keyword>
<feature type="transmembrane region" description="Helical" evidence="10">
    <location>
        <begin position="148"/>
        <end position="166"/>
    </location>
</feature>
<dbReference type="KEGG" id="ido:I598_2125"/>
<feature type="domain" description="Histidine kinase/HSP90-like ATPase" evidence="11">
    <location>
        <begin position="327"/>
        <end position="418"/>
    </location>
</feature>
<dbReference type="InterPro" id="IPR036890">
    <property type="entry name" value="HATPase_C_sf"/>
</dbReference>
<dbReference type="PANTHER" id="PTHR24421:SF10">
    <property type="entry name" value="NITRATE_NITRITE SENSOR PROTEIN NARQ"/>
    <property type="match status" value="1"/>
</dbReference>
<evidence type="ECO:0000259" key="12">
    <source>
        <dbReference type="Pfam" id="PF07730"/>
    </source>
</evidence>
<feature type="transmembrane region" description="Helical" evidence="10">
    <location>
        <begin position="80"/>
        <end position="103"/>
    </location>
</feature>
<dbReference type="SUPFAM" id="SSF55874">
    <property type="entry name" value="ATPase domain of HSP90 chaperone/DNA topoisomerase II/histidine kinase"/>
    <property type="match status" value="1"/>
</dbReference>
<dbReference type="Pfam" id="PF07730">
    <property type="entry name" value="HisKA_3"/>
    <property type="match status" value="1"/>
</dbReference>
<accession>A0A168FG97</accession>
<dbReference type="GO" id="GO:0046983">
    <property type="term" value="F:protein dimerization activity"/>
    <property type="evidence" value="ECO:0007669"/>
    <property type="project" value="InterPro"/>
</dbReference>
<feature type="transmembrane region" description="Helical" evidence="10">
    <location>
        <begin position="55"/>
        <end position="73"/>
    </location>
</feature>
<keyword evidence="3" id="KW-0597">Phosphoprotein</keyword>
<comment type="catalytic activity">
    <reaction evidence="1">
        <text>ATP + protein L-histidine = ADP + protein N-phospho-L-histidine.</text>
        <dbReference type="EC" id="2.7.13.3"/>
    </reaction>
</comment>
<dbReference type="RefSeq" id="WP_068202915.1">
    <property type="nucleotide sequence ID" value="NZ_CP014209.1"/>
</dbReference>
<dbReference type="Gene3D" id="1.20.5.1930">
    <property type="match status" value="1"/>
</dbReference>
<evidence type="ECO:0000256" key="1">
    <source>
        <dbReference type="ARBA" id="ARBA00000085"/>
    </source>
</evidence>